<dbReference type="GeneID" id="18758196"/>
<proteinExistence type="predicted"/>
<dbReference type="AlphaFoldDB" id="K1Y1K2"/>
<feature type="compositionally biased region" description="Polar residues" evidence="1">
    <location>
        <begin position="45"/>
        <end position="56"/>
    </location>
</feature>
<dbReference type="InParanoid" id="K1Y1K2"/>
<sequence>MNYPSLPTSPKPTMSVSASHHPNSDQKSDQSYTSSPQRTLAAPSITPTTSSYQSSRPLIDPGYGYPQSSTLRTARAWSKTKKFVSSLGEPPTAGYERQQAAKGITTDGKDALGATDYGPYHAGGPFGGRT</sequence>
<feature type="region of interest" description="Disordered" evidence="1">
    <location>
        <begin position="1"/>
        <end position="67"/>
    </location>
</feature>
<keyword evidence="3" id="KW-1185">Reference proteome</keyword>
<evidence type="ECO:0000256" key="1">
    <source>
        <dbReference type="SAM" id="MobiDB-lite"/>
    </source>
</evidence>
<feature type="compositionally biased region" description="Polar residues" evidence="1">
    <location>
        <begin position="1"/>
        <end position="21"/>
    </location>
</feature>
<dbReference type="KEGG" id="mbe:MBM_02261"/>
<accession>K1Y1K2</accession>
<gene>
    <name evidence="2" type="ORF">MBM_02261</name>
</gene>
<evidence type="ECO:0000313" key="2">
    <source>
        <dbReference type="EMBL" id="EKD19024.1"/>
    </source>
</evidence>
<dbReference type="Proteomes" id="UP000006753">
    <property type="component" value="Unassembled WGS sequence"/>
</dbReference>
<dbReference type="OrthoDB" id="3556770at2759"/>
<protein>
    <submittedName>
        <fullName evidence="2">Uncharacterized protein</fullName>
    </submittedName>
</protein>
<feature type="region of interest" description="Disordered" evidence="1">
    <location>
        <begin position="107"/>
        <end position="130"/>
    </location>
</feature>
<reference evidence="2 3" key="1">
    <citation type="journal article" date="2012" name="BMC Genomics">
        <title>Sequencing the genome of Marssonina brunnea reveals fungus-poplar co-evolution.</title>
        <authorList>
            <person name="Zhu S."/>
            <person name="Cao Y.-Z."/>
            <person name="Jiang C."/>
            <person name="Tan B.-Y."/>
            <person name="Wang Z."/>
            <person name="Feng S."/>
            <person name="Zhang L."/>
            <person name="Su X.-H."/>
            <person name="Brejova B."/>
            <person name="Vinar T."/>
            <person name="Xu M."/>
            <person name="Wang M.-X."/>
            <person name="Zhang S.-G."/>
            <person name="Huang M.-R."/>
            <person name="Wu R."/>
            <person name="Zhou Y."/>
        </authorList>
    </citation>
    <scope>NUCLEOTIDE SEQUENCE [LARGE SCALE GENOMIC DNA]</scope>
    <source>
        <strain evidence="2 3">MB_m1</strain>
    </source>
</reference>
<dbReference type="EMBL" id="JH921431">
    <property type="protein sequence ID" value="EKD19024.1"/>
    <property type="molecule type" value="Genomic_DNA"/>
</dbReference>
<feature type="compositionally biased region" description="Polar residues" evidence="1">
    <location>
        <begin position="29"/>
        <end position="38"/>
    </location>
</feature>
<evidence type="ECO:0000313" key="3">
    <source>
        <dbReference type="Proteomes" id="UP000006753"/>
    </source>
</evidence>
<name>K1Y1K2_MARBU</name>
<dbReference type="HOGENOM" id="CLU_1938605_0_0_1"/>
<organism evidence="2 3">
    <name type="scientific">Marssonina brunnea f. sp. multigermtubi (strain MB_m1)</name>
    <name type="common">Marssonina leaf spot fungus</name>
    <dbReference type="NCBI Taxonomy" id="1072389"/>
    <lineage>
        <taxon>Eukaryota</taxon>
        <taxon>Fungi</taxon>
        <taxon>Dikarya</taxon>
        <taxon>Ascomycota</taxon>
        <taxon>Pezizomycotina</taxon>
        <taxon>Leotiomycetes</taxon>
        <taxon>Helotiales</taxon>
        <taxon>Drepanopezizaceae</taxon>
        <taxon>Drepanopeziza</taxon>
    </lineage>
</organism>